<dbReference type="InterPro" id="IPR050681">
    <property type="entry name" value="CDF/SLC30A"/>
</dbReference>
<evidence type="ECO:0000256" key="4">
    <source>
        <dbReference type="ARBA" id="ARBA00022989"/>
    </source>
</evidence>
<dbReference type="KEGG" id="spap:H3Z74_16875"/>
<dbReference type="EMBL" id="CP061038">
    <property type="protein sequence ID" value="QNQ08409.1"/>
    <property type="molecule type" value="Genomic_DNA"/>
</dbReference>
<feature type="transmembrane region" description="Helical" evidence="6">
    <location>
        <begin position="109"/>
        <end position="131"/>
    </location>
</feature>
<feature type="transmembrane region" description="Helical" evidence="6">
    <location>
        <begin position="174"/>
        <end position="192"/>
    </location>
</feature>
<evidence type="ECO:0000256" key="1">
    <source>
        <dbReference type="ARBA" id="ARBA00004141"/>
    </source>
</evidence>
<dbReference type="GO" id="GO:0005886">
    <property type="term" value="C:plasma membrane"/>
    <property type="evidence" value="ECO:0007669"/>
    <property type="project" value="TreeGrafter"/>
</dbReference>
<dbReference type="InterPro" id="IPR027469">
    <property type="entry name" value="Cation_efflux_TMD_sf"/>
</dbReference>
<comment type="subcellular location">
    <subcellularLocation>
        <location evidence="1">Membrane</location>
        <topology evidence="1">Multi-pass membrane protein</topology>
    </subcellularLocation>
</comment>
<dbReference type="Pfam" id="PF01545">
    <property type="entry name" value="Cation_efflux"/>
    <property type="match status" value="1"/>
</dbReference>
<dbReference type="Gene3D" id="1.20.1510.10">
    <property type="entry name" value="Cation efflux protein transmembrane domain"/>
    <property type="match status" value="1"/>
</dbReference>
<evidence type="ECO:0000259" key="7">
    <source>
        <dbReference type="Pfam" id="PF01545"/>
    </source>
</evidence>
<dbReference type="AlphaFoldDB" id="A0A7H0LFF6"/>
<evidence type="ECO:0000256" key="6">
    <source>
        <dbReference type="SAM" id="Phobius"/>
    </source>
</evidence>
<keyword evidence="3" id="KW-0813">Transport</keyword>
<proteinExistence type="predicted"/>
<evidence type="ECO:0000313" key="9">
    <source>
        <dbReference type="Proteomes" id="UP000516148"/>
    </source>
</evidence>
<feature type="transmembrane region" description="Helical" evidence="6">
    <location>
        <begin position="20"/>
        <end position="42"/>
    </location>
</feature>
<dbReference type="InterPro" id="IPR058533">
    <property type="entry name" value="Cation_efflux_TM"/>
</dbReference>
<feature type="domain" description="Cation efflux protein transmembrane" evidence="7">
    <location>
        <begin position="21"/>
        <end position="199"/>
    </location>
</feature>
<dbReference type="Proteomes" id="UP000516148">
    <property type="component" value="Chromosome"/>
</dbReference>
<evidence type="ECO:0000256" key="2">
    <source>
        <dbReference type="ARBA" id="ARBA00022692"/>
    </source>
</evidence>
<gene>
    <name evidence="8" type="ORF">H3Z74_16875</name>
</gene>
<dbReference type="PANTHER" id="PTHR11562">
    <property type="entry name" value="CATION EFFLUX PROTEIN/ ZINC TRANSPORTER"/>
    <property type="match status" value="1"/>
</dbReference>
<keyword evidence="3" id="KW-0862">Zinc</keyword>
<reference evidence="8 9" key="1">
    <citation type="submission" date="2020-09" db="EMBL/GenBank/DDBJ databases">
        <title>Sphingomonas sp., a new species isolated from pork steak.</title>
        <authorList>
            <person name="Heidler von Heilborn D."/>
        </authorList>
    </citation>
    <scope>NUCLEOTIDE SEQUENCE [LARGE SCALE GENOMIC DNA]</scope>
    <source>
        <strain evidence="9">S8-3T</strain>
    </source>
</reference>
<evidence type="ECO:0000256" key="3">
    <source>
        <dbReference type="ARBA" id="ARBA00022906"/>
    </source>
</evidence>
<keyword evidence="3" id="KW-0406">Ion transport</keyword>
<evidence type="ECO:0000313" key="8">
    <source>
        <dbReference type="EMBL" id="QNQ08409.1"/>
    </source>
</evidence>
<keyword evidence="2 6" id="KW-0812">Transmembrane</keyword>
<dbReference type="PANTHER" id="PTHR11562:SF17">
    <property type="entry name" value="RE54080P-RELATED"/>
    <property type="match status" value="1"/>
</dbReference>
<keyword evidence="5 6" id="KW-0472">Membrane</keyword>
<dbReference type="GO" id="GO:0005385">
    <property type="term" value="F:zinc ion transmembrane transporter activity"/>
    <property type="evidence" value="ECO:0007669"/>
    <property type="project" value="TreeGrafter"/>
</dbReference>
<feature type="transmembrane region" description="Helical" evidence="6">
    <location>
        <begin position="151"/>
        <end position="168"/>
    </location>
</feature>
<protein>
    <submittedName>
        <fullName evidence="8">Cation transporter</fullName>
    </submittedName>
</protein>
<feature type="transmembrane region" description="Helical" evidence="6">
    <location>
        <begin position="84"/>
        <end position="103"/>
    </location>
</feature>
<sequence>MACNSCANQKPANDPRWRRVLWIALIVNATMFAIELVVGATAESRALQADALDFFGDSASYAISLVVAGMALRWRARAAFAKGATLTVLGAWVLVTAGWAALAGASPQAVPMGVIGVMALIANGGVAALLYRYRQGDANMRSVWICSRNDAIGNVAVVLAAGGVFGTGTMWPDLIVATILAVLGLSGGAQIMRQARQELRADRASDGSIASHHGAIAASE</sequence>
<evidence type="ECO:0000256" key="5">
    <source>
        <dbReference type="ARBA" id="ARBA00023136"/>
    </source>
</evidence>
<name>A0A7H0LFF6_9SPHN</name>
<dbReference type="RefSeq" id="WP_187760737.1">
    <property type="nucleotide sequence ID" value="NZ_CP061038.1"/>
</dbReference>
<keyword evidence="4 6" id="KW-1133">Transmembrane helix</keyword>
<keyword evidence="3" id="KW-0864">Zinc transport</keyword>
<organism evidence="8 9">
    <name type="scientific">Sphingomonas alpina</name>
    <dbReference type="NCBI Taxonomy" id="653931"/>
    <lineage>
        <taxon>Bacteria</taxon>
        <taxon>Pseudomonadati</taxon>
        <taxon>Pseudomonadota</taxon>
        <taxon>Alphaproteobacteria</taxon>
        <taxon>Sphingomonadales</taxon>
        <taxon>Sphingomonadaceae</taxon>
        <taxon>Sphingomonas</taxon>
    </lineage>
</organism>
<dbReference type="SUPFAM" id="SSF161111">
    <property type="entry name" value="Cation efflux protein transmembrane domain-like"/>
    <property type="match status" value="1"/>
</dbReference>
<accession>A0A7H0LFF6</accession>
<feature type="transmembrane region" description="Helical" evidence="6">
    <location>
        <begin position="54"/>
        <end position="72"/>
    </location>
</feature>
<keyword evidence="9" id="KW-1185">Reference proteome</keyword>